<dbReference type="Proteomes" id="UP001234178">
    <property type="component" value="Unassembled WGS sequence"/>
</dbReference>
<organism evidence="2 3">
    <name type="scientific">Daphnia magna</name>
    <dbReference type="NCBI Taxonomy" id="35525"/>
    <lineage>
        <taxon>Eukaryota</taxon>
        <taxon>Metazoa</taxon>
        <taxon>Ecdysozoa</taxon>
        <taxon>Arthropoda</taxon>
        <taxon>Crustacea</taxon>
        <taxon>Branchiopoda</taxon>
        <taxon>Diplostraca</taxon>
        <taxon>Cladocera</taxon>
        <taxon>Anomopoda</taxon>
        <taxon>Daphniidae</taxon>
        <taxon>Daphnia</taxon>
    </lineage>
</organism>
<protein>
    <submittedName>
        <fullName evidence="2">Uncharacterized protein</fullName>
    </submittedName>
</protein>
<accession>A0ABR0A951</accession>
<feature type="signal peptide" evidence="1">
    <location>
        <begin position="1"/>
        <end position="30"/>
    </location>
</feature>
<sequence>MRRRDRHRAFPLAHPIVGLLLHTLLQSTSGSSYPGLSGKFQSVAAAQPYGTVLLGSSFDY</sequence>
<keyword evidence="3" id="KW-1185">Reference proteome</keyword>
<keyword evidence="1" id="KW-0732">Signal</keyword>
<evidence type="ECO:0000313" key="2">
    <source>
        <dbReference type="EMBL" id="KAK4021676.1"/>
    </source>
</evidence>
<feature type="chain" id="PRO_5047010048" evidence="1">
    <location>
        <begin position="31"/>
        <end position="60"/>
    </location>
</feature>
<evidence type="ECO:0000256" key="1">
    <source>
        <dbReference type="SAM" id="SignalP"/>
    </source>
</evidence>
<comment type="caution">
    <text evidence="2">The sequence shown here is derived from an EMBL/GenBank/DDBJ whole genome shotgun (WGS) entry which is preliminary data.</text>
</comment>
<proteinExistence type="predicted"/>
<reference evidence="2 3" key="1">
    <citation type="journal article" date="2023" name="Nucleic Acids Res.">
        <title>The hologenome of Daphnia magna reveals possible DNA methylation and microbiome-mediated evolution of the host genome.</title>
        <authorList>
            <person name="Chaturvedi A."/>
            <person name="Li X."/>
            <person name="Dhandapani V."/>
            <person name="Marshall H."/>
            <person name="Kissane S."/>
            <person name="Cuenca-Cambronero M."/>
            <person name="Asole G."/>
            <person name="Calvet F."/>
            <person name="Ruiz-Romero M."/>
            <person name="Marangio P."/>
            <person name="Guigo R."/>
            <person name="Rago D."/>
            <person name="Mirbahai L."/>
            <person name="Eastwood N."/>
            <person name="Colbourne J.K."/>
            <person name="Zhou J."/>
            <person name="Mallon E."/>
            <person name="Orsini L."/>
        </authorList>
    </citation>
    <scope>NUCLEOTIDE SEQUENCE [LARGE SCALE GENOMIC DNA]</scope>
    <source>
        <strain evidence="2">LRV0_1</strain>
    </source>
</reference>
<gene>
    <name evidence="2" type="ORF">OUZ56_003586</name>
</gene>
<dbReference type="EMBL" id="JAOYFB010000036">
    <property type="protein sequence ID" value="KAK4021676.1"/>
    <property type="molecule type" value="Genomic_DNA"/>
</dbReference>
<evidence type="ECO:0000313" key="3">
    <source>
        <dbReference type="Proteomes" id="UP001234178"/>
    </source>
</evidence>
<name>A0ABR0A951_9CRUS</name>